<keyword evidence="1" id="KW-0813">Transport</keyword>
<proteinExistence type="predicted"/>
<evidence type="ECO:0000256" key="4">
    <source>
        <dbReference type="ARBA" id="ARBA00022840"/>
    </source>
</evidence>
<dbReference type="PROSITE" id="PS50893">
    <property type="entry name" value="ABC_TRANSPORTER_2"/>
    <property type="match status" value="2"/>
</dbReference>
<sequence length="492" mass="56952">MKQEIFRMERVTYLEQEIMLLEDFNLQIYRGEIMGMIPVNAHGMTAFLKLLQNNLPLYDGYIYYGGEKINSWKESKKQTNRISIIEGKSRLVENMTVLDNIFVLRQSFGQEIVRTKLLGRQLAPFFADIGIDISADARVETLSEFERVVVELLRAVVMGHRLIVLNDIGTLISFEEMKKLHEILRHYAAQGFSFLYICPHFEEVVMICDRSAMLSNGRIQKIVRREEMADEILRLYPAEYDRMVRSHLESRQNDRERHAEVLRTDGLCGEYVRDFGFVVSGGECLVIQIQENHIFQELVQMITGEKEPEAGELYLLGKPAKFSGNEKLAVIQELPTKSMVFPKLSYMENLCISLSGRMPFIWLGRGIRSSIRREYGPILGEEVFDMSVEELSEKQKYQMIYTRVLLQKPRIVFCVQPFKGADLPHRMFVWKMLEILLAKGISVVILTMMLSDSLSLADRLLVVNEDGSEKEVMRQDFASISSVTPWIHLYKK</sequence>
<dbReference type="AlphaFoldDB" id="C6LL35"/>
<accession>C6LL35</accession>
<dbReference type="GO" id="GO:0005524">
    <property type="term" value="F:ATP binding"/>
    <property type="evidence" value="ECO:0007669"/>
    <property type="project" value="UniProtKB-KW"/>
</dbReference>
<dbReference type="eggNOG" id="COG1129">
    <property type="taxonomic scope" value="Bacteria"/>
</dbReference>
<evidence type="ECO:0000256" key="2">
    <source>
        <dbReference type="ARBA" id="ARBA00022737"/>
    </source>
</evidence>
<dbReference type="OrthoDB" id="2078674at2"/>
<keyword evidence="2" id="KW-0677">Repeat</keyword>
<dbReference type="STRING" id="168384.SAMN05660368_02470"/>
<reference evidence="6" key="1">
    <citation type="submission" date="2009-07" db="EMBL/GenBank/DDBJ databases">
        <authorList>
            <person name="Weinstock G."/>
            <person name="Sodergren E."/>
            <person name="Clifton S."/>
            <person name="Fulton L."/>
            <person name="Fulton B."/>
            <person name="Courtney L."/>
            <person name="Fronick C."/>
            <person name="Harrison M."/>
            <person name="Strong C."/>
            <person name="Farmer C."/>
            <person name="Delahaunty K."/>
            <person name="Markovic C."/>
            <person name="Hall O."/>
            <person name="Minx P."/>
            <person name="Tomlinson C."/>
            <person name="Mitreva M."/>
            <person name="Nelson J."/>
            <person name="Hou S."/>
            <person name="Wollam A."/>
            <person name="Pepin K.H."/>
            <person name="Johnson M."/>
            <person name="Bhonagiri V."/>
            <person name="Nash W.E."/>
            <person name="Warren W."/>
            <person name="Chinwalla A."/>
            <person name="Mardis E.R."/>
            <person name="Wilson R.K."/>
        </authorList>
    </citation>
    <scope>NUCLEOTIDE SEQUENCE [LARGE SCALE GENOMIC DNA]</scope>
    <source>
        <strain evidence="6">DSM 14469</strain>
    </source>
</reference>
<feature type="domain" description="ABC transporter" evidence="5">
    <location>
        <begin position="256"/>
        <end position="490"/>
    </location>
</feature>
<name>C6LL35_9FIRM</name>
<feature type="domain" description="ABC transporter" evidence="5">
    <location>
        <begin position="6"/>
        <end position="241"/>
    </location>
</feature>
<dbReference type="Pfam" id="PF00005">
    <property type="entry name" value="ABC_tran"/>
    <property type="match status" value="1"/>
</dbReference>
<dbReference type="Proteomes" id="UP000005561">
    <property type="component" value="Unassembled WGS sequence"/>
</dbReference>
<dbReference type="Gene3D" id="3.40.50.300">
    <property type="entry name" value="P-loop containing nucleotide triphosphate hydrolases"/>
    <property type="match status" value="2"/>
</dbReference>
<evidence type="ECO:0000313" key="7">
    <source>
        <dbReference type="Proteomes" id="UP000005561"/>
    </source>
</evidence>
<comment type="caution">
    <text evidence="6">The sequence shown here is derived from an EMBL/GenBank/DDBJ whole genome shotgun (WGS) entry which is preliminary data.</text>
</comment>
<protein>
    <submittedName>
        <fullName evidence="6">Prevent-host-death family protein</fullName>
    </submittedName>
</protein>
<evidence type="ECO:0000256" key="3">
    <source>
        <dbReference type="ARBA" id="ARBA00022741"/>
    </source>
</evidence>
<evidence type="ECO:0000256" key="1">
    <source>
        <dbReference type="ARBA" id="ARBA00022448"/>
    </source>
</evidence>
<evidence type="ECO:0000313" key="6">
    <source>
        <dbReference type="EMBL" id="EET58654.1"/>
    </source>
</evidence>
<gene>
    <name evidence="6" type="ORF">BRYFOR_09382</name>
</gene>
<dbReference type="PANTHER" id="PTHR43790">
    <property type="entry name" value="CARBOHYDRATE TRANSPORT ATP-BINDING PROTEIN MG119-RELATED"/>
    <property type="match status" value="1"/>
</dbReference>
<dbReference type="InterPro" id="IPR050107">
    <property type="entry name" value="ABC_carbohydrate_import_ATPase"/>
</dbReference>
<dbReference type="GO" id="GO:0016887">
    <property type="term" value="F:ATP hydrolysis activity"/>
    <property type="evidence" value="ECO:0007669"/>
    <property type="project" value="InterPro"/>
</dbReference>
<evidence type="ECO:0000259" key="5">
    <source>
        <dbReference type="PROSITE" id="PS50893"/>
    </source>
</evidence>
<keyword evidence="4" id="KW-0067">ATP-binding</keyword>
<keyword evidence="3" id="KW-0547">Nucleotide-binding</keyword>
<dbReference type="RefSeq" id="WP_006864134.1">
    <property type="nucleotide sequence ID" value="NZ_ACCL02000027.1"/>
</dbReference>
<dbReference type="InterPro" id="IPR027417">
    <property type="entry name" value="P-loop_NTPase"/>
</dbReference>
<dbReference type="PANTHER" id="PTHR43790:SF9">
    <property type="entry name" value="GALACTOFURANOSE TRANSPORTER ATP-BINDING PROTEIN YTFR"/>
    <property type="match status" value="1"/>
</dbReference>
<dbReference type="EMBL" id="ACCL02000027">
    <property type="protein sequence ID" value="EET58654.1"/>
    <property type="molecule type" value="Genomic_DNA"/>
</dbReference>
<dbReference type="SUPFAM" id="SSF52540">
    <property type="entry name" value="P-loop containing nucleoside triphosphate hydrolases"/>
    <property type="match status" value="2"/>
</dbReference>
<organism evidence="6 7">
    <name type="scientific">Marvinbryantia formatexigens DSM 14469</name>
    <dbReference type="NCBI Taxonomy" id="478749"/>
    <lineage>
        <taxon>Bacteria</taxon>
        <taxon>Bacillati</taxon>
        <taxon>Bacillota</taxon>
        <taxon>Clostridia</taxon>
        <taxon>Lachnospirales</taxon>
        <taxon>Lachnospiraceae</taxon>
        <taxon>Marvinbryantia</taxon>
    </lineage>
</organism>
<dbReference type="InterPro" id="IPR003439">
    <property type="entry name" value="ABC_transporter-like_ATP-bd"/>
</dbReference>
<keyword evidence="7" id="KW-1185">Reference proteome</keyword>